<organism evidence="3 4">
    <name type="scientific">Halorientalis persicus</name>
    <dbReference type="NCBI Taxonomy" id="1367881"/>
    <lineage>
        <taxon>Archaea</taxon>
        <taxon>Methanobacteriati</taxon>
        <taxon>Methanobacteriota</taxon>
        <taxon>Stenosarchaea group</taxon>
        <taxon>Halobacteria</taxon>
        <taxon>Halobacteriales</taxon>
        <taxon>Haloarculaceae</taxon>
        <taxon>Halorientalis</taxon>
    </lineage>
</organism>
<dbReference type="OrthoDB" id="36110at2157"/>
<reference evidence="4" key="1">
    <citation type="submission" date="2016-10" db="EMBL/GenBank/DDBJ databases">
        <authorList>
            <person name="Varghese N."/>
            <person name="Submissions S."/>
        </authorList>
    </citation>
    <scope>NUCLEOTIDE SEQUENCE [LARGE SCALE GENOMIC DNA]</scope>
    <source>
        <strain evidence="4">IBRC-M 10043</strain>
    </source>
</reference>
<feature type="compositionally biased region" description="Basic and acidic residues" evidence="1">
    <location>
        <begin position="287"/>
        <end position="301"/>
    </location>
</feature>
<dbReference type="Pfam" id="PF13614">
    <property type="entry name" value="AAA_31"/>
    <property type="match status" value="1"/>
</dbReference>
<evidence type="ECO:0000256" key="1">
    <source>
        <dbReference type="SAM" id="MobiDB-lite"/>
    </source>
</evidence>
<dbReference type="SUPFAM" id="SSF52540">
    <property type="entry name" value="P-loop containing nucleoside triphosphate hydrolases"/>
    <property type="match status" value="1"/>
</dbReference>
<sequence length="311" mass="34836">MPRTYVWWSESGGPGKTTNAMNTAAAIGRDDYDVLVIDLDPQRGALTHYAGFGHLDHDTEENTVETTIMDVFFEGTDPHEIMVETPHFDLLPGHESLANFDSKLDEAGFYGLDRFGVIRDIIEDLASEYDYFLVDCNAALGELVDNAVFAARNVMVPLELSPKGRASQKGLEATIDAMSSGFDGVGVDIAIAGVVPSRVGNAKIFEEYREEFEGDDIPMSPFSIPEHSLLRYTWDKNMDIFQFIDSDETRDLREYEEHVPLAFKVIGRWMTGDYSYDEAVEKWDDVKDERMGDAEPEKLLDEGDSSTEAEV</sequence>
<gene>
    <name evidence="3" type="ORF">SAMN05216388_102532</name>
</gene>
<dbReference type="InterPro" id="IPR027417">
    <property type="entry name" value="P-loop_NTPase"/>
</dbReference>
<dbReference type="EMBL" id="FOCX01000025">
    <property type="protein sequence ID" value="SEO97442.1"/>
    <property type="molecule type" value="Genomic_DNA"/>
</dbReference>
<name>A0A1H8U2E1_9EURY</name>
<evidence type="ECO:0000259" key="2">
    <source>
        <dbReference type="Pfam" id="PF13614"/>
    </source>
</evidence>
<keyword evidence="4" id="KW-1185">Reference proteome</keyword>
<proteinExistence type="predicted"/>
<evidence type="ECO:0000313" key="3">
    <source>
        <dbReference type="EMBL" id="SEO97442.1"/>
    </source>
</evidence>
<dbReference type="InterPro" id="IPR025669">
    <property type="entry name" value="AAA_dom"/>
</dbReference>
<dbReference type="CDD" id="cd02042">
    <property type="entry name" value="ParAB_family"/>
    <property type="match status" value="1"/>
</dbReference>
<dbReference type="PANTHER" id="PTHR13696">
    <property type="entry name" value="P-LOOP CONTAINING NUCLEOSIDE TRIPHOSPHATE HYDROLASE"/>
    <property type="match status" value="1"/>
</dbReference>
<protein>
    <submittedName>
        <fullName evidence="3">Chromosome partitioning protein</fullName>
    </submittedName>
</protein>
<dbReference type="PANTHER" id="PTHR13696:SF99">
    <property type="entry name" value="COBYRINIC ACID AC-DIAMIDE SYNTHASE"/>
    <property type="match status" value="1"/>
</dbReference>
<feature type="domain" description="AAA" evidence="2">
    <location>
        <begin position="11"/>
        <end position="173"/>
    </location>
</feature>
<feature type="compositionally biased region" description="Acidic residues" evidence="1">
    <location>
        <begin position="302"/>
        <end position="311"/>
    </location>
</feature>
<dbReference type="AlphaFoldDB" id="A0A1H8U2E1"/>
<accession>A0A1H8U2E1</accession>
<evidence type="ECO:0000313" key="4">
    <source>
        <dbReference type="Proteomes" id="UP000198775"/>
    </source>
</evidence>
<dbReference type="Gene3D" id="3.40.50.300">
    <property type="entry name" value="P-loop containing nucleotide triphosphate hydrolases"/>
    <property type="match status" value="1"/>
</dbReference>
<dbReference type="Proteomes" id="UP000198775">
    <property type="component" value="Unassembled WGS sequence"/>
</dbReference>
<dbReference type="RefSeq" id="WP_092663256.1">
    <property type="nucleotide sequence ID" value="NZ_FOCX01000025.1"/>
</dbReference>
<dbReference type="InterPro" id="IPR050678">
    <property type="entry name" value="DNA_Partitioning_ATPase"/>
</dbReference>
<feature type="region of interest" description="Disordered" evidence="1">
    <location>
        <begin position="287"/>
        <end position="311"/>
    </location>
</feature>